<proteinExistence type="inferred from homology"/>
<evidence type="ECO:0000313" key="7">
    <source>
        <dbReference type="EMBL" id="GIH08404.1"/>
    </source>
</evidence>
<dbReference type="Gene3D" id="1.10.10.10">
    <property type="entry name" value="Winged helix-like DNA-binding domain superfamily/Winged helix DNA-binding domain"/>
    <property type="match status" value="1"/>
</dbReference>
<organism evidence="7 8">
    <name type="scientific">Rhizocola hellebori</name>
    <dbReference type="NCBI Taxonomy" id="1392758"/>
    <lineage>
        <taxon>Bacteria</taxon>
        <taxon>Bacillati</taxon>
        <taxon>Actinomycetota</taxon>
        <taxon>Actinomycetes</taxon>
        <taxon>Micromonosporales</taxon>
        <taxon>Micromonosporaceae</taxon>
        <taxon>Rhizocola</taxon>
    </lineage>
</organism>
<evidence type="ECO:0000256" key="4">
    <source>
        <dbReference type="ARBA" id="ARBA00023125"/>
    </source>
</evidence>
<dbReference type="Proteomes" id="UP000612899">
    <property type="component" value="Unassembled WGS sequence"/>
</dbReference>
<keyword evidence="3" id="KW-0731">Sigma factor</keyword>
<dbReference type="NCBIfam" id="TIGR02983">
    <property type="entry name" value="SigE-fam_strep"/>
    <property type="match status" value="1"/>
</dbReference>
<comment type="similarity">
    <text evidence="1">Belongs to the sigma-70 factor family. ECF subfamily.</text>
</comment>
<dbReference type="InterPro" id="IPR014284">
    <property type="entry name" value="RNA_pol_sigma-70_dom"/>
</dbReference>
<accession>A0A8J3QEU2</accession>
<evidence type="ECO:0000256" key="3">
    <source>
        <dbReference type="ARBA" id="ARBA00023082"/>
    </source>
</evidence>
<dbReference type="InterPro" id="IPR014325">
    <property type="entry name" value="RNA_pol_sigma-E_actinobac"/>
</dbReference>
<dbReference type="AlphaFoldDB" id="A0A8J3QEU2"/>
<dbReference type="EMBL" id="BONY01000049">
    <property type="protein sequence ID" value="GIH08404.1"/>
    <property type="molecule type" value="Genomic_DNA"/>
</dbReference>
<dbReference type="RefSeq" id="WP_203912161.1">
    <property type="nucleotide sequence ID" value="NZ_BONY01000049.1"/>
</dbReference>
<dbReference type="GO" id="GO:0016987">
    <property type="term" value="F:sigma factor activity"/>
    <property type="evidence" value="ECO:0007669"/>
    <property type="project" value="UniProtKB-KW"/>
</dbReference>
<keyword evidence="2" id="KW-0805">Transcription regulation</keyword>
<dbReference type="InterPro" id="IPR036388">
    <property type="entry name" value="WH-like_DNA-bd_sf"/>
</dbReference>
<dbReference type="PANTHER" id="PTHR43133:SF50">
    <property type="entry name" value="ECF RNA POLYMERASE SIGMA FACTOR SIGM"/>
    <property type="match status" value="1"/>
</dbReference>
<keyword evidence="8" id="KW-1185">Reference proteome</keyword>
<reference evidence="7" key="1">
    <citation type="submission" date="2021-01" db="EMBL/GenBank/DDBJ databases">
        <title>Whole genome shotgun sequence of Rhizocola hellebori NBRC 109834.</title>
        <authorList>
            <person name="Komaki H."/>
            <person name="Tamura T."/>
        </authorList>
    </citation>
    <scope>NUCLEOTIDE SEQUENCE</scope>
    <source>
        <strain evidence="7">NBRC 109834</strain>
    </source>
</reference>
<dbReference type="SUPFAM" id="SSF88946">
    <property type="entry name" value="Sigma2 domain of RNA polymerase sigma factors"/>
    <property type="match status" value="1"/>
</dbReference>
<dbReference type="Pfam" id="PF08281">
    <property type="entry name" value="Sigma70_r4_2"/>
    <property type="match status" value="1"/>
</dbReference>
<evidence type="ECO:0000256" key="5">
    <source>
        <dbReference type="ARBA" id="ARBA00023163"/>
    </source>
</evidence>
<evidence type="ECO:0000259" key="6">
    <source>
        <dbReference type="Pfam" id="PF08281"/>
    </source>
</evidence>
<dbReference type="CDD" id="cd06171">
    <property type="entry name" value="Sigma70_r4"/>
    <property type="match status" value="1"/>
</dbReference>
<evidence type="ECO:0000256" key="1">
    <source>
        <dbReference type="ARBA" id="ARBA00010641"/>
    </source>
</evidence>
<dbReference type="GO" id="GO:0003677">
    <property type="term" value="F:DNA binding"/>
    <property type="evidence" value="ECO:0007669"/>
    <property type="project" value="UniProtKB-KW"/>
</dbReference>
<comment type="caution">
    <text evidence="7">The sequence shown here is derived from an EMBL/GenBank/DDBJ whole genome shotgun (WGS) entry which is preliminary data.</text>
</comment>
<gene>
    <name evidence="7" type="ORF">Rhe02_64710</name>
</gene>
<protein>
    <submittedName>
        <fullName evidence="7">RNA polymerase sigma24 factor</fullName>
    </submittedName>
</protein>
<dbReference type="NCBIfam" id="TIGR02937">
    <property type="entry name" value="sigma70-ECF"/>
    <property type="match status" value="1"/>
</dbReference>
<dbReference type="PANTHER" id="PTHR43133">
    <property type="entry name" value="RNA POLYMERASE ECF-TYPE SIGMA FACTO"/>
    <property type="match status" value="1"/>
</dbReference>
<evidence type="ECO:0000256" key="2">
    <source>
        <dbReference type="ARBA" id="ARBA00023015"/>
    </source>
</evidence>
<dbReference type="InterPro" id="IPR013325">
    <property type="entry name" value="RNA_pol_sigma_r2"/>
</dbReference>
<sequence length="171" mass="19524">MRAEWERDYVDFVSARLARWHKQAYLLAGDPHRADDIVQQTCTNLFVHWRRASTAYDPDRYVNAMLVKVFLNERRRGWARRVWLTDTLPEIPVTAADPDDRTMLRHALTQLPPRQRAVLVLRYVYDLPVAEVAALLGCSDGTVKSQAYHGLAGLRRLLGTDALAALANRGE</sequence>
<dbReference type="InterPro" id="IPR013249">
    <property type="entry name" value="RNA_pol_sigma70_r4_t2"/>
</dbReference>
<evidence type="ECO:0000313" key="8">
    <source>
        <dbReference type="Proteomes" id="UP000612899"/>
    </source>
</evidence>
<feature type="domain" description="RNA polymerase sigma factor 70 region 4 type 2" evidence="6">
    <location>
        <begin position="103"/>
        <end position="152"/>
    </location>
</feature>
<keyword evidence="5" id="KW-0804">Transcription</keyword>
<dbReference type="GO" id="GO:0006352">
    <property type="term" value="P:DNA-templated transcription initiation"/>
    <property type="evidence" value="ECO:0007669"/>
    <property type="project" value="InterPro"/>
</dbReference>
<dbReference type="InterPro" id="IPR013324">
    <property type="entry name" value="RNA_pol_sigma_r3/r4-like"/>
</dbReference>
<keyword evidence="4" id="KW-0238">DNA-binding</keyword>
<dbReference type="InterPro" id="IPR039425">
    <property type="entry name" value="RNA_pol_sigma-70-like"/>
</dbReference>
<name>A0A8J3QEU2_9ACTN</name>
<dbReference type="SUPFAM" id="SSF88659">
    <property type="entry name" value="Sigma3 and sigma4 domains of RNA polymerase sigma factors"/>
    <property type="match status" value="1"/>
</dbReference>